<comment type="caution">
    <text evidence="4">The sequence shown here is derived from an EMBL/GenBank/DDBJ whole genome shotgun (WGS) entry which is preliminary data.</text>
</comment>
<dbReference type="AlphaFoldDB" id="A0A165E8K5"/>
<reference evidence="5" key="1">
    <citation type="submission" date="2016-01" db="EMBL/GenBank/DDBJ databases">
        <title>Draft genome of Chromobacterium sp. F49.</title>
        <authorList>
            <person name="Hong K.W."/>
        </authorList>
    </citation>
    <scope>NUCLEOTIDE SEQUENCE [LARGE SCALE GENOMIC DNA]</scope>
    <source>
        <strain evidence="5">M40</strain>
    </source>
</reference>
<evidence type="ECO:0000313" key="3">
    <source>
        <dbReference type="EMBL" id="KZE21503.1"/>
    </source>
</evidence>
<feature type="transmembrane region" description="Helical" evidence="2">
    <location>
        <begin position="12"/>
        <end position="32"/>
    </location>
</feature>
<sequence length="84" mass="8563">MSDREQFRLDARVWTIAVIGMVIGGVVGLLIWGPLQMIPFAMIGFALGLAIAWMLPRSTGSGGGHPGSNGGSDGGPTKPGDGPS</sequence>
<evidence type="ECO:0000313" key="4">
    <source>
        <dbReference type="EMBL" id="PAK96734.1"/>
    </source>
</evidence>
<feature type="transmembrane region" description="Helical" evidence="2">
    <location>
        <begin position="38"/>
        <end position="55"/>
    </location>
</feature>
<dbReference type="Proteomes" id="UP000216867">
    <property type="component" value="Unassembled WGS sequence"/>
</dbReference>
<dbReference type="EMBL" id="LQQR01000013">
    <property type="protein sequence ID" value="KZE21503.1"/>
    <property type="molecule type" value="Genomic_DNA"/>
</dbReference>
<evidence type="ECO:0000256" key="2">
    <source>
        <dbReference type="SAM" id="Phobius"/>
    </source>
</evidence>
<dbReference type="RefSeq" id="WP_063249485.1">
    <property type="nucleotide sequence ID" value="NZ_CBDRLP010000004.1"/>
</dbReference>
<evidence type="ECO:0000313" key="5">
    <source>
        <dbReference type="Proteomes" id="UP000076612"/>
    </source>
</evidence>
<accession>A0A165E8K5</accession>
<keyword evidence="2" id="KW-1133">Transmembrane helix</keyword>
<dbReference type="Proteomes" id="UP000076612">
    <property type="component" value="Unassembled WGS sequence"/>
</dbReference>
<protein>
    <submittedName>
        <fullName evidence="4">Uncharacterized protein</fullName>
    </submittedName>
</protein>
<keyword evidence="2" id="KW-0812">Transmembrane</keyword>
<organism evidence="4 6">
    <name type="scientific">Brevibacterium casei</name>
    <dbReference type="NCBI Taxonomy" id="33889"/>
    <lineage>
        <taxon>Bacteria</taxon>
        <taxon>Bacillati</taxon>
        <taxon>Actinomycetota</taxon>
        <taxon>Actinomycetes</taxon>
        <taxon>Micrococcales</taxon>
        <taxon>Brevibacteriaceae</taxon>
        <taxon>Brevibacterium</taxon>
    </lineage>
</organism>
<reference evidence="3" key="2">
    <citation type="submission" date="2016-01" db="EMBL/GenBank/DDBJ databases">
        <authorList>
            <person name="Hong K.W."/>
        </authorList>
    </citation>
    <scope>NUCLEOTIDE SEQUENCE</scope>
    <source>
        <strain evidence="3">M40</strain>
    </source>
</reference>
<keyword evidence="2" id="KW-0472">Membrane</keyword>
<dbReference type="EMBL" id="NCWY01000002">
    <property type="protein sequence ID" value="PAK96734.1"/>
    <property type="molecule type" value="Genomic_DNA"/>
</dbReference>
<gene>
    <name evidence="3" type="ORF">AVW13_08540</name>
    <name evidence="4" type="ORF">B8X04_02175</name>
</gene>
<reference evidence="4 6" key="3">
    <citation type="submission" date="2017-04" db="EMBL/GenBank/DDBJ databases">
        <title>Kefir bacterial isolates.</title>
        <authorList>
            <person name="Kim Y."/>
            <person name="Blasche S."/>
            <person name="Patil K.R."/>
        </authorList>
    </citation>
    <scope>NUCLEOTIDE SEQUENCE [LARGE SCALE GENOMIC DNA]</scope>
    <source>
        <strain evidence="4 6">OG2</strain>
    </source>
</reference>
<feature type="compositionally biased region" description="Gly residues" evidence="1">
    <location>
        <begin position="60"/>
        <end position="74"/>
    </location>
</feature>
<proteinExistence type="predicted"/>
<dbReference type="STRING" id="33889.AVW13_08540"/>
<name>A0A165E8K5_9MICO</name>
<feature type="region of interest" description="Disordered" evidence="1">
    <location>
        <begin position="60"/>
        <end position="84"/>
    </location>
</feature>
<evidence type="ECO:0000313" key="6">
    <source>
        <dbReference type="Proteomes" id="UP000216867"/>
    </source>
</evidence>
<evidence type="ECO:0000256" key="1">
    <source>
        <dbReference type="SAM" id="MobiDB-lite"/>
    </source>
</evidence>